<evidence type="ECO:0000256" key="1">
    <source>
        <dbReference type="SAM" id="MobiDB-lite"/>
    </source>
</evidence>
<evidence type="ECO:0000313" key="4">
    <source>
        <dbReference type="EMBL" id="KAK3929446.1"/>
    </source>
</evidence>
<dbReference type="Proteomes" id="UP001219518">
    <property type="component" value="Unassembled WGS sequence"/>
</dbReference>
<keyword evidence="5" id="KW-1185">Reference proteome</keyword>
<dbReference type="SUPFAM" id="SSF53098">
    <property type="entry name" value="Ribonuclease H-like"/>
    <property type="match status" value="1"/>
</dbReference>
<reference evidence="4" key="2">
    <citation type="journal article" date="2023" name="BMC Genomics">
        <title>Pest status, molecular evolution, and epigenetic factors derived from the genome assembly of Frankliniella fusca, a thysanopteran phytovirus vector.</title>
        <authorList>
            <person name="Catto M.A."/>
            <person name="Labadie P.E."/>
            <person name="Jacobson A.L."/>
            <person name="Kennedy G.G."/>
            <person name="Srinivasan R."/>
            <person name="Hunt B.G."/>
        </authorList>
    </citation>
    <scope>NUCLEOTIDE SEQUENCE</scope>
    <source>
        <strain evidence="4">PL_HMW_Pooled</strain>
    </source>
</reference>
<dbReference type="AlphaFoldDB" id="A0AAE1HZM1"/>
<protein>
    <submittedName>
        <fullName evidence="4">Zinc finger BED domain-containing protein 5</fullName>
    </submittedName>
</protein>
<dbReference type="InterPro" id="IPR008906">
    <property type="entry name" value="HATC_C_dom"/>
</dbReference>
<proteinExistence type="predicted"/>
<feature type="compositionally biased region" description="Basic and acidic residues" evidence="1">
    <location>
        <begin position="34"/>
        <end position="47"/>
    </location>
</feature>
<dbReference type="PANTHER" id="PTHR37162">
    <property type="entry name" value="HAT FAMILY DIMERISATION DOMAINCONTAINING PROTEIN-RELATED"/>
    <property type="match status" value="1"/>
</dbReference>
<name>A0AAE1HZM1_9NEOP</name>
<evidence type="ECO:0000313" key="3">
    <source>
        <dbReference type="EMBL" id="KAK3912905.1"/>
    </source>
</evidence>
<organism evidence="4 5">
    <name type="scientific">Frankliniella fusca</name>
    <dbReference type="NCBI Taxonomy" id="407009"/>
    <lineage>
        <taxon>Eukaryota</taxon>
        <taxon>Metazoa</taxon>
        <taxon>Ecdysozoa</taxon>
        <taxon>Arthropoda</taxon>
        <taxon>Hexapoda</taxon>
        <taxon>Insecta</taxon>
        <taxon>Pterygota</taxon>
        <taxon>Neoptera</taxon>
        <taxon>Paraneoptera</taxon>
        <taxon>Thysanoptera</taxon>
        <taxon>Terebrantia</taxon>
        <taxon>Thripoidea</taxon>
        <taxon>Thripidae</taxon>
        <taxon>Frankliniella</taxon>
    </lineage>
</organism>
<dbReference type="Pfam" id="PF05699">
    <property type="entry name" value="Dimer_Tnp_hAT"/>
    <property type="match status" value="1"/>
</dbReference>
<dbReference type="EMBL" id="JAHWGI010000306">
    <property type="protein sequence ID" value="KAK3912905.1"/>
    <property type="molecule type" value="Genomic_DNA"/>
</dbReference>
<dbReference type="EMBL" id="JAHWGI010001401">
    <property type="protein sequence ID" value="KAK3929446.1"/>
    <property type="molecule type" value="Genomic_DNA"/>
</dbReference>
<comment type="caution">
    <text evidence="4">The sequence shown here is derived from an EMBL/GenBank/DDBJ whole genome shotgun (WGS) entry which is preliminary data.</text>
</comment>
<evidence type="ECO:0000259" key="2">
    <source>
        <dbReference type="Pfam" id="PF05699"/>
    </source>
</evidence>
<evidence type="ECO:0000313" key="5">
    <source>
        <dbReference type="Proteomes" id="UP001219518"/>
    </source>
</evidence>
<dbReference type="PANTHER" id="PTHR37162:SF1">
    <property type="entry name" value="BED-TYPE DOMAIN-CONTAINING PROTEIN"/>
    <property type="match status" value="1"/>
</dbReference>
<dbReference type="GO" id="GO:0046983">
    <property type="term" value="F:protein dimerization activity"/>
    <property type="evidence" value="ECO:0007669"/>
    <property type="project" value="InterPro"/>
</dbReference>
<gene>
    <name evidence="4" type="ORF">KUF71_003453</name>
    <name evidence="3" type="ORF">KUF71_022359</name>
</gene>
<dbReference type="InterPro" id="IPR012337">
    <property type="entry name" value="RNaseH-like_sf"/>
</dbReference>
<sequence>MNIDEILEEQDVDEPDGEERERPGTPTHKKRRRGELSAKEKAADAKRKEKKFTKKWLEDAEFRGWVKQVEGDPSKVLCKACNTSLAAGKSELQKHAKTDKHKNKVKSLQGVKNIASAFRDQQEPAETAAQRTLKQNIKTAEIKMAAFFSEHNVSIMSSDHLVELAKSCFPDSQIAQNMTLDRTKCTAIIQSVLGVVEKEDLSKDLRETKFSVLVDESTDRGNVKNLVIVVHYVCPSTGQTVTALFELVELDPKDCSAEAIFGRFQGALEKHGIPLTNIIGLACDNANVMTGRNNSFYSRLKAICPWLILINCICHSLAIAASHACKKLPSNIEALVRRVGNYVSSSPKRSAILEEFQEFYHNEKLKLLNPSRTRWLVLQPCVVRLLDNMQALVEFFSLCAFEDQKDREAPTIVEELRNPFNKAYLLFLKYTLEHFNKVNALFQSEQVLVHKLQEASMTYLKQFCLNYMRDSVVPSVATIDVTHPHFQKRLEDVYLGPGVNDALNAIPLPECAGMTKEQLEKRRDQDVEAFRKKCLDFYLTGAKEMKNYLPINNRILKEAGFIDPKVAMSGAARTTLPDLKDIATNFKVPLDLDCDAVAREWRELPYALSEQEVAGLRDLDPPEFWKHVGQMKDYTDELRYPQLSKLARVTLSLPHSNAAAERAFSQVTDIKTAKRNAMGNCTLDSLCVVRSAMKRKKVPCFKFSVRKEHLNKHNKDMYRKSDQ</sequence>
<feature type="region of interest" description="Disordered" evidence="1">
    <location>
        <begin position="1"/>
        <end position="50"/>
    </location>
</feature>
<reference evidence="4" key="1">
    <citation type="submission" date="2021-07" db="EMBL/GenBank/DDBJ databases">
        <authorList>
            <person name="Catto M.A."/>
            <person name="Jacobson A."/>
            <person name="Kennedy G."/>
            <person name="Labadie P."/>
            <person name="Hunt B.G."/>
            <person name="Srinivasan R."/>
        </authorList>
    </citation>
    <scope>NUCLEOTIDE SEQUENCE</scope>
    <source>
        <strain evidence="4">PL_HMW_Pooled</strain>
        <tissue evidence="4">Head</tissue>
    </source>
</reference>
<feature type="domain" description="HAT C-terminal dimerisation" evidence="2">
    <location>
        <begin position="608"/>
        <end position="692"/>
    </location>
</feature>
<feature type="compositionally biased region" description="Acidic residues" evidence="1">
    <location>
        <begin position="1"/>
        <end position="18"/>
    </location>
</feature>
<accession>A0AAE1HZM1</accession>